<dbReference type="InterPro" id="IPR052337">
    <property type="entry name" value="SAT4-like"/>
</dbReference>
<gene>
    <name evidence="8" type="ORF">UA08_09380</name>
</gene>
<dbReference type="Proteomes" id="UP000214365">
    <property type="component" value="Unassembled WGS sequence"/>
</dbReference>
<evidence type="ECO:0000313" key="8">
    <source>
        <dbReference type="EMBL" id="OKL55375.1"/>
    </source>
</evidence>
<dbReference type="PANTHER" id="PTHR33048">
    <property type="entry name" value="PTH11-LIKE INTEGRAL MEMBRANE PROTEIN (AFU_ORTHOLOGUE AFUA_5G11245)"/>
    <property type="match status" value="1"/>
</dbReference>
<sequence>MVHDDFIPSDIAHAIAVGNVPPGVPVSLLLDSRDGPTKIGIYFVFTLTFVFLLLRCYSRIFVVRKFGLDDWLARGVYVEYVMSLNNARTDHGEELDIILHFLYIVALFTCRMSGLAFYSRLSDAHVKLYITLRVCWVIFVVLFLAQFFLLLFHCIPVTGKWPYSWQPDFIQYKCISWGAVYITISCLSFVCDIIMFVIPTMLIHLLHVPWRRKLGLAFVMFPGVLVLGISLARIYLVCMGQWSKDSTWYYDPQLAIEMSEIGATLIALSLPALKPLFGVYLLTRIRSNPSDRSCDRQSPGHPILLKKISNLTLRAIGDERGHIQ</sequence>
<feature type="transmembrane region" description="Helical" evidence="6">
    <location>
        <begin position="175"/>
        <end position="202"/>
    </location>
</feature>
<keyword evidence="4 6" id="KW-0472">Membrane</keyword>
<evidence type="ECO:0000256" key="6">
    <source>
        <dbReference type="SAM" id="Phobius"/>
    </source>
</evidence>
<protein>
    <recommendedName>
        <fullName evidence="7">Rhodopsin domain-containing protein</fullName>
    </recommendedName>
</protein>
<keyword evidence="3 6" id="KW-1133">Transmembrane helix</keyword>
<feature type="transmembrane region" description="Helical" evidence="6">
    <location>
        <begin position="130"/>
        <end position="155"/>
    </location>
</feature>
<dbReference type="PANTHER" id="PTHR33048:SF47">
    <property type="entry name" value="INTEGRAL MEMBRANE PROTEIN-RELATED"/>
    <property type="match status" value="1"/>
</dbReference>
<evidence type="ECO:0000259" key="7">
    <source>
        <dbReference type="Pfam" id="PF20684"/>
    </source>
</evidence>
<dbReference type="GeneID" id="31009136"/>
<dbReference type="EMBL" id="LFMY01000022">
    <property type="protein sequence ID" value="OKL55375.1"/>
    <property type="molecule type" value="Genomic_DNA"/>
</dbReference>
<evidence type="ECO:0000256" key="1">
    <source>
        <dbReference type="ARBA" id="ARBA00004141"/>
    </source>
</evidence>
<evidence type="ECO:0000256" key="2">
    <source>
        <dbReference type="ARBA" id="ARBA00022692"/>
    </source>
</evidence>
<evidence type="ECO:0000256" key="5">
    <source>
        <dbReference type="ARBA" id="ARBA00038359"/>
    </source>
</evidence>
<dbReference type="Pfam" id="PF20684">
    <property type="entry name" value="Fung_rhodopsin"/>
    <property type="match status" value="1"/>
</dbReference>
<feature type="transmembrane region" description="Helical" evidence="6">
    <location>
        <begin position="39"/>
        <end position="62"/>
    </location>
</feature>
<feature type="domain" description="Rhodopsin" evidence="7">
    <location>
        <begin position="54"/>
        <end position="277"/>
    </location>
</feature>
<keyword evidence="9" id="KW-1185">Reference proteome</keyword>
<comment type="caution">
    <text evidence="8">The sequence shown here is derived from an EMBL/GenBank/DDBJ whole genome shotgun (WGS) entry which is preliminary data.</text>
</comment>
<dbReference type="InterPro" id="IPR049326">
    <property type="entry name" value="Rhodopsin_dom_fungi"/>
</dbReference>
<dbReference type="RefSeq" id="XP_020115496.1">
    <property type="nucleotide sequence ID" value="XM_020265309.1"/>
</dbReference>
<feature type="transmembrane region" description="Helical" evidence="6">
    <location>
        <begin position="214"/>
        <end position="236"/>
    </location>
</feature>
<reference evidence="8 9" key="1">
    <citation type="submission" date="2015-06" db="EMBL/GenBank/DDBJ databases">
        <title>Talaromyces atroroseus IBT 11181 draft genome.</title>
        <authorList>
            <person name="Rasmussen K.B."/>
            <person name="Rasmussen S."/>
            <person name="Petersen B."/>
            <person name="Sicheritz-Ponten T."/>
            <person name="Mortensen U.H."/>
            <person name="Thrane U."/>
        </authorList>
    </citation>
    <scope>NUCLEOTIDE SEQUENCE [LARGE SCALE GENOMIC DNA]</scope>
    <source>
        <strain evidence="8 9">IBT 11181</strain>
    </source>
</reference>
<dbReference type="OrthoDB" id="5283415at2759"/>
<comment type="similarity">
    <text evidence="5">Belongs to the SAT4 family.</text>
</comment>
<evidence type="ECO:0000313" key="9">
    <source>
        <dbReference type="Proteomes" id="UP000214365"/>
    </source>
</evidence>
<proteinExistence type="inferred from homology"/>
<evidence type="ECO:0000256" key="3">
    <source>
        <dbReference type="ARBA" id="ARBA00022989"/>
    </source>
</evidence>
<organism evidence="8 9">
    <name type="scientific">Talaromyces atroroseus</name>
    <dbReference type="NCBI Taxonomy" id="1441469"/>
    <lineage>
        <taxon>Eukaryota</taxon>
        <taxon>Fungi</taxon>
        <taxon>Dikarya</taxon>
        <taxon>Ascomycota</taxon>
        <taxon>Pezizomycotina</taxon>
        <taxon>Eurotiomycetes</taxon>
        <taxon>Eurotiomycetidae</taxon>
        <taxon>Eurotiales</taxon>
        <taxon>Trichocomaceae</taxon>
        <taxon>Talaromyces</taxon>
        <taxon>Talaromyces sect. Trachyspermi</taxon>
    </lineage>
</organism>
<name>A0A1Q5Q684_TALAT</name>
<comment type="subcellular location">
    <subcellularLocation>
        <location evidence="1">Membrane</location>
        <topology evidence="1">Multi-pass membrane protein</topology>
    </subcellularLocation>
</comment>
<evidence type="ECO:0000256" key="4">
    <source>
        <dbReference type="ARBA" id="ARBA00023136"/>
    </source>
</evidence>
<accession>A0A1Q5Q684</accession>
<dbReference type="AlphaFoldDB" id="A0A1Q5Q684"/>
<feature type="transmembrane region" description="Helical" evidence="6">
    <location>
        <begin position="97"/>
        <end position="118"/>
    </location>
</feature>
<keyword evidence="2 6" id="KW-0812">Transmembrane</keyword>
<dbReference type="GO" id="GO:0016020">
    <property type="term" value="C:membrane"/>
    <property type="evidence" value="ECO:0007669"/>
    <property type="project" value="UniProtKB-SubCell"/>
</dbReference>